<evidence type="ECO:0000256" key="2">
    <source>
        <dbReference type="ARBA" id="ARBA00022946"/>
    </source>
</evidence>
<keyword evidence="5" id="KW-0687">Ribonucleoprotein</keyword>
<protein>
    <recommendedName>
        <fullName evidence="7">Large ribosomal subunit protein mL54</fullName>
    </recommendedName>
</protein>
<evidence type="ECO:0000256" key="1">
    <source>
        <dbReference type="ARBA" id="ARBA00004173"/>
    </source>
</evidence>
<dbReference type="KEGG" id="cci:CC1G_06015"/>
<feature type="compositionally biased region" description="Low complexity" evidence="8">
    <location>
        <begin position="21"/>
        <end position="48"/>
    </location>
</feature>
<dbReference type="OrthoDB" id="10252718at2759"/>
<evidence type="ECO:0000256" key="5">
    <source>
        <dbReference type="ARBA" id="ARBA00023274"/>
    </source>
</evidence>
<sequence>MSLLQIARRTSLAAATCRRYSSTVSSGTTPGSGDSAAAKKPGQAAPKSSCPPETVLKGLNYLKGQPPVLALPDDQYPDWLWTVLSPKQYPDDGPGGKAERVARKKERQQAIKDRNFMSTQ</sequence>
<evidence type="ECO:0000256" key="7">
    <source>
        <dbReference type="ARBA" id="ARBA00035179"/>
    </source>
</evidence>
<dbReference type="GO" id="GO:0005762">
    <property type="term" value="C:mitochondrial large ribosomal subunit"/>
    <property type="evidence" value="ECO:0007669"/>
    <property type="project" value="TreeGrafter"/>
</dbReference>
<feature type="compositionally biased region" description="Basic and acidic residues" evidence="8">
    <location>
        <begin position="97"/>
        <end position="120"/>
    </location>
</feature>
<dbReference type="InterPro" id="IPR013870">
    <property type="entry name" value="Ribosomal_mL54"/>
</dbReference>
<reference evidence="9 10" key="1">
    <citation type="journal article" date="2010" name="Proc. Natl. Acad. Sci. U.S.A.">
        <title>Insights into evolution of multicellular fungi from the assembled chromosomes of the mushroom Coprinopsis cinerea (Coprinus cinereus).</title>
        <authorList>
            <person name="Stajich J.E."/>
            <person name="Wilke S.K."/>
            <person name="Ahren D."/>
            <person name="Au C.H."/>
            <person name="Birren B.W."/>
            <person name="Borodovsky M."/>
            <person name="Burns C."/>
            <person name="Canback B."/>
            <person name="Casselton L.A."/>
            <person name="Cheng C.K."/>
            <person name="Deng J."/>
            <person name="Dietrich F.S."/>
            <person name="Fargo D.C."/>
            <person name="Farman M.L."/>
            <person name="Gathman A.C."/>
            <person name="Goldberg J."/>
            <person name="Guigo R."/>
            <person name="Hoegger P.J."/>
            <person name="Hooker J.B."/>
            <person name="Huggins A."/>
            <person name="James T.Y."/>
            <person name="Kamada T."/>
            <person name="Kilaru S."/>
            <person name="Kodira C."/>
            <person name="Kues U."/>
            <person name="Kupfer D."/>
            <person name="Kwan H.S."/>
            <person name="Lomsadze A."/>
            <person name="Li W."/>
            <person name="Lilly W.W."/>
            <person name="Ma L.J."/>
            <person name="Mackey A.J."/>
            <person name="Manning G."/>
            <person name="Martin F."/>
            <person name="Muraguchi H."/>
            <person name="Natvig D.O."/>
            <person name="Palmerini H."/>
            <person name="Ramesh M.A."/>
            <person name="Rehmeyer C.J."/>
            <person name="Roe B.A."/>
            <person name="Shenoy N."/>
            <person name="Stanke M."/>
            <person name="Ter-Hovhannisyan V."/>
            <person name="Tunlid A."/>
            <person name="Velagapudi R."/>
            <person name="Vision T.J."/>
            <person name="Zeng Q."/>
            <person name="Zolan M.E."/>
            <person name="Pukkila P.J."/>
        </authorList>
    </citation>
    <scope>NUCLEOTIDE SEQUENCE [LARGE SCALE GENOMIC DNA]</scope>
    <source>
        <strain evidence="10">Okayama-7 / 130 / ATCC MYA-4618 / FGSC 9003</strain>
    </source>
</reference>
<dbReference type="Pfam" id="PF08561">
    <property type="entry name" value="Ribosomal_L37"/>
    <property type="match status" value="1"/>
</dbReference>
<evidence type="ECO:0000313" key="10">
    <source>
        <dbReference type="Proteomes" id="UP000001861"/>
    </source>
</evidence>
<feature type="region of interest" description="Disordered" evidence="8">
    <location>
        <begin position="18"/>
        <end position="52"/>
    </location>
</feature>
<dbReference type="Proteomes" id="UP000001861">
    <property type="component" value="Unassembled WGS sequence"/>
</dbReference>
<comment type="caution">
    <text evidence="9">The sequence shown here is derived from an EMBL/GenBank/DDBJ whole genome shotgun (WGS) entry which is preliminary data.</text>
</comment>
<dbReference type="InParanoid" id="A8N4N7"/>
<dbReference type="OMA" id="FMKWRRK"/>
<evidence type="ECO:0000256" key="4">
    <source>
        <dbReference type="ARBA" id="ARBA00023128"/>
    </source>
</evidence>
<dbReference type="AlphaFoldDB" id="A8N4N7"/>
<dbReference type="PANTHER" id="PTHR28595:SF1">
    <property type="entry name" value="LARGE RIBOSOMAL SUBUNIT PROTEIN ML54"/>
    <property type="match status" value="1"/>
</dbReference>
<dbReference type="eggNOG" id="ENOG502SBZ8">
    <property type="taxonomic scope" value="Eukaryota"/>
</dbReference>
<evidence type="ECO:0000256" key="6">
    <source>
        <dbReference type="ARBA" id="ARBA00033752"/>
    </source>
</evidence>
<evidence type="ECO:0000256" key="3">
    <source>
        <dbReference type="ARBA" id="ARBA00022980"/>
    </source>
</evidence>
<dbReference type="STRING" id="240176.A8N4N7"/>
<accession>A8N4N7</accession>
<dbReference type="EMBL" id="AACS02000003">
    <property type="protein sequence ID" value="EAU92028.1"/>
    <property type="molecule type" value="Genomic_DNA"/>
</dbReference>
<dbReference type="FunCoup" id="A8N4N7">
    <property type="interactions" value="31"/>
</dbReference>
<keyword evidence="10" id="KW-1185">Reference proteome</keyword>
<keyword evidence="4" id="KW-0496">Mitochondrion</keyword>
<evidence type="ECO:0000313" key="9">
    <source>
        <dbReference type="EMBL" id="EAU92028.1"/>
    </source>
</evidence>
<name>A8N4N7_COPC7</name>
<gene>
    <name evidence="9" type="ORF">CC1G_06015</name>
</gene>
<feature type="region of interest" description="Disordered" evidence="8">
    <location>
        <begin position="86"/>
        <end position="120"/>
    </location>
</feature>
<dbReference type="RefSeq" id="XP_001829806.1">
    <property type="nucleotide sequence ID" value="XM_001829754.1"/>
</dbReference>
<comment type="subcellular location">
    <subcellularLocation>
        <location evidence="1">Mitochondrion</location>
    </subcellularLocation>
</comment>
<keyword evidence="3" id="KW-0689">Ribosomal protein</keyword>
<keyword evidence="2" id="KW-0809">Transit peptide</keyword>
<proteinExistence type="inferred from homology"/>
<dbReference type="GeneID" id="6006243"/>
<dbReference type="GO" id="GO:0003735">
    <property type="term" value="F:structural constituent of ribosome"/>
    <property type="evidence" value="ECO:0007669"/>
    <property type="project" value="TreeGrafter"/>
</dbReference>
<dbReference type="VEuPathDB" id="FungiDB:CC1G_06015"/>
<evidence type="ECO:0000256" key="8">
    <source>
        <dbReference type="SAM" id="MobiDB-lite"/>
    </source>
</evidence>
<comment type="similarity">
    <text evidence="6">Belongs to the mitochondrion-specific ribosomal protein mL54 family.</text>
</comment>
<dbReference type="PANTHER" id="PTHR28595">
    <property type="entry name" value="39S RIBOSOMAL PROTEIN L54, MITOCHONDRIAL"/>
    <property type="match status" value="1"/>
</dbReference>
<organism evidence="9 10">
    <name type="scientific">Coprinopsis cinerea (strain Okayama-7 / 130 / ATCC MYA-4618 / FGSC 9003)</name>
    <name type="common">Inky cap fungus</name>
    <name type="synonym">Hormographiella aspergillata</name>
    <dbReference type="NCBI Taxonomy" id="240176"/>
    <lineage>
        <taxon>Eukaryota</taxon>
        <taxon>Fungi</taxon>
        <taxon>Dikarya</taxon>
        <taxon>Basidiomycota</taxon>
        <taxon>Agaricomycotina</taxon>
        <taxon>Agaricomycetes</taxon>
        <taxon>Agaricomycetidae</taxon>
        <taxon>Agaricales</taxon>
        <taxon>Agaricineae</taxon>
        <taxon>Psathyrellaceae</taxon>
        <taxon>Coprinopsis</taxon>
    </lineage>
</organism>